<organism evidence="8 9">
    <name type="scientific">Denticeps clupeoides</name>
    <name type="common">denticle herring</name>
    <dbReference type="NCBI Taxonomy" id="299321"/>
    <lineage>
        <taxon>Eukaryota</taxon>
        <taxon>Metazoa</taxon>
        <taxon>Chordata</taxon>
        <taxon>Craniata</taxon>
        <taxon>Vertebrata</taxon>
        <taxon>Euteleostomi</taxon>
        <taxon>Actinopterygii</taxon>
        <taxon>Neopterygii</taxon>
        <taxon>Teleostei</taxon>
        <taxon>Clupei</taxon>
        <taxon>Clupeiformes</taxon>
        <taxon>Denticipitoidei</taxon>
        <taxon>Denticipitidae</taxon>
        <taxon>Denticeps</taxon>
    </lineage>
</organism>
<comment type="function">
    <text evidence="6">Inhibits the activity of dimeric NF-kappa-B/REL complexes by trapping REL (RELA/p65 and NFKB1/p50) dimers in the cytoplasm by masking their nuclear localization signals. On cellular stimulation by immune and pro-inflammatory responses, becomes phosphorylated promoting ubiquitination and degradation, enabling the dimeric RELA to translocate to the nucleus and activate transcription.</text>
</comment>
<feature type="repeat" description="ANK" evidence="7">
    <location>
        <begin position="189"/>
        <end position="221"/>
    </location>
</feature>
<reference evidence="8 9" key="1">
    <citation type="submission" date="2020-06" db="EMBL/GenBank/DDBJ databases">
        <authorList>
            <consortium name="Wellcome Sanger Institute Data Sharing"/>
        </authorList>
    </citation>
    <scope>NUCLEOTIDE SEQUENCE [LARGE SCALE GENOMIC DNA]</scope>
</reference>
<evidence type="ECO:0000256" key="7">
    <source>
        <dbReference type="PROSITE-ProRule" id="PRU00023"/>
    </source>
</evidence>
<evidence type="ECO:0000256" key="5">
    <source>
        <dbReference type="ARBA" id="ARBA00041987"/>
    </source>
</evidence>
<dbReference type="PROSITE" id="PS50297">
    <property type="entry name" value="ANK_REP_REGION"/>
    <property type="match status" value="3"/>
</dbReference>
<evidence type="ECO:0000256" key="3">
    <source>
        <dbReference type="ARBA" id="ARBA00038439"/>
    </source>
</evidence>
<reference evidence="8" key="2">
    <citation type="submission" date="2025-08" db="UniProtKB">
        <authorList>
            <consortium name="Ensembl"/>
        </authorList>
    </citation>
    <scope>IDENTIFICATION</scope>
</reference>
<evidence type="ECO:0000256" key="2">
    <source>
        <dbReference type="ARBA" id="ARBA00023043"/>
    </source>
</evidence>
<dbReference type="Gene3D" id="1.25.40.20">
    <property type="entry name" value="Ankyrin repeat-containing domain"/>
    <property type="match status" value="1"/>
</dbReference>
<evidence type="ECO:0000256" key="4">
    <source>
        <dbReference type="ARBA" id="ARBA00041123"/>
    </source>
</evidence>
<dbReference type="Proteomes" id="UP000694580">
    <property type="component" value="Chromosome 1"/>
</dbReference>
<dbReference type="PROSITE" id="PS50088">
    <property type="entry name" value="ANK_REPEAT"/>
    <property type="match status" value="3"/>
</dbReference>
<evidence type="ECO:0000313" key="9">
    <source>
        <dbReference type="Proteomes" id="UP000694580"/>
    </source>
</evidence>
<dbReference type="InterPro" id="IPR051070">
    <property type="entry name" value="NF-kappa-B_inhibitor"/>
</dbReference>
<dbReference type="InterPro" id="IPR036770">
    <property type="entry name" value="Ankyrin_rpt-contain_sf"/>
</dbReference>
<protein>
    <recommendedName>
        <fullName evidence="4">NF-kappa-B inhibitor alpha</fullName>
    </recommendedName>
    <alternativeName>
        <fullName evidence="5">I-kappa-B-alpha</fullName>
    </alternativeName>
</protein>
<dbReference type="GO" id="GO:0034142">
    <property type="term" value="P:toll-like receptor 4 signaling pathway"/>
    <property type="evidence" value="ECO:0007669"/>
    <property type="project" value="TreeGrafter"/>
</dbReference>
<keyword evidence="1" id="KW-0677">Repeat</keyword>
<feature type="repeat" description="ANK" evidence="7">
    <location>
        <begin position="223"/>
        <end position="255"/>
    </location>
</feature>
<dbReference type="GO" id="GO:0005829">
    <property type="term" value="C:cytosol"/>
    <property type="evidence" value="ECO:0007669"/>
    <property type="project" value="TreeGrafter"/>
</dbReference>
<dbReference type="Pfam" id="PF12796">
    <property type="entry name" value="Ank_2"/>
    <property type="match status" value="1"/>
</dbReference>
<evidence type="ECO:0000256" key="6">
    <source>
        <dbReference type="ARBA" id="ARBA00045368"/>
    </source>
</evidence>
<sequence length="343" mass="38057">MDLYQAQRCGQVDYNAEGRDSKVGKGLVISDERFDSGVDSLKEDECKSVAAELERVSLSATASEPRAASCGEAWRTEINEDGDTYLHLAIIHEATEYATKMIGLSTGDPFLNTQNYQRQTPLHLAVIMDQPVLVARLLRAGCDPQLVDDEGNTALHIACKKGSLACFSVLTQTCHSSYLPALLKSTNYSGHNCLHVASLHGFLSLVENLISLGADINAQEKCNGRTSLHLAVDLQNLNLVELLVTKGTDVNRLTYGGHTAYHLTYGRNNNAIQKRLYDLTSPDLRELPESESEDSEVEEEDSQSEDDMVCLLFIFHLLLLNHRRFWLVWNFIITITSPSPTDI</sequence>
<dbReference type="AlphaFoldDB" id="A0AAY4BCL9"/>
<dbReference type="Ensembl" id="ENSDCDT00010019688.1">
    <property type="protein sequence ID" value="ENSDCDP00010018605.1"/>
    <property type="gene ID" value="ENSDCDG00010008316.1"/>
</dbReference>
<dbReference type="SUPFAM" id="SSF48403">
    <property type="entry name" value="Ankyrin repeat"/>
    <property type="match status" value="1"/>
</dbReference>
<dbReference type="PANTHER" id="PTHR46680">
    <property type="entry name" value="NF-KAPPA-B INHIBITOR ALPHA"/>
    <property type="match status" value="1"/>
</dbReference>
<evidence type="ECO:0000256" key="1">
    <source>
        <dbReference type="ARBA" id="ARBA00022737"/>
    </source>
</evidence>
<dbReference type="GO" id="GO:0051059">
    <property type="term" value="F:NF-kappaB binding"/>
    <property type="evidence" value="ECO:0007669"/>
    <property type="project" value="TreeGrafter"/>
</dbReference>
<keyword evidence="2 7" id="KW-0040">ANK repeat</keyword>
<dbReference type="PANTHER" id="PTHR46680:SF1">
    <property type="entry name" value="NF-KAPPA-B INHIBITOR ALPHA"/>
    <property type="match status" value="1"/>
</dbReference>
<dbReference type="GeneTree" id="ENSGT00940000163080"/>
<keyword evidence="9" id="KW-1185">Reference proteome</keyword>
<dbReference type="PRINTS" id="PR01415">
    <property type="entry name" value="ANKYRIN"/>
</dbReference>
<name>A0AAY4BCL9_9TELE</name>
<evidence type="ECO:0000313" key="8">
    <source>
        <dbReference type="Ensembl" id="ENSDCDP00010018605.1"/>
    </source>
</evidence>
<feature type="repeat" description="ANK" evidence="7">
    <location>
        <begin position="117"/>
        <end position="149"/>
    </location>
</feature>
<dbReference type="Pfam" id="PF00023">
    <property type="entry name" value="Ank"/>
    <property type="match status" value="1"/>
</dbReference>
<proteinExistence type="inferred from homology"/>
<accession>A0AAY4BCL9</accession>
<comment type="similarity">
    <text evidence="3">Belongs to the NF-kappa-B inhibitor family.</text>
</comment>
<gene>
    <name evidence="8" type="primary">nfkbiab</name>
</gene>
<dbReference type="GO" id="GO:0071356">
    <property type="term" value="P:cellular response to tumor necrosis factor"/>
    <property type="evidence" value="ECO:0007669"/>
    <property type="project" value="TreeGrafter"/>
</dbReference>
<reference evidence="8" key="3">
    <citation type="submission" date="2025-09" db="UniProtKB">
        <authorList>
            <consortium name="Ensembl"/>
        </authorList>
    </citation>
    <scope>IDENTIFICATION</scope>
</reference>
<dbReference type="InterPro" id="IPR002110">
    <property type="entry name" value="Ankyrin_rpt"/>
</dbReference>
<dbReference type="SMART" id="SM00248">
    <property type="entry name" value="ANK"/>
    <property type="match status" value="5"/>
</dbReference>